<dbReference type="PANTHER" id="PTHR35741">
    <property type="entry name" value="FACTOR CWC22-LIKE PROTEIN, PUTATIVE (DUF3245)-RELATED"/>
    <property type="match status" value="1"/>
</dbReference>
<protein>
    <submittedName>
        <fullName evidence="3">Uncharacterized protein LOC110421434</fullName>
    </submittedName>
</protein>
<dbReference type="GeneID" id="110421434"/>
<dbReference type="Pfam" id="PF11595">
    <property type="entry name" value="DUF3245"/>
    <property type="match status" value="1"/>
</dbReference>
<reference evidence="3" key="1">
    <citation type="submission" date="2025-08" db="UniProtKB">
        <authorList>
            <consortium name="RefSeq"/>
        </authorList>
    </citation>
    <scope>IDENTIFICATION</scope>
    <source>
        <tissue evidence="3">Leaf</tissue>
    </source>
</reference>
<organism evidence="2 3">
    <name type="scientific">Herrania umbratica</name>
    <dbReference type="NCBI Taxonomy" id="108875"/>
    <lineage>
        <taxon>Eukaryota</taxon>
        <taxon>Viridiplantae</taxon>
        <taxon>Streptophyta</taxon>
        <taxon>Embryophyta</taxon>
        <taxon>Tracheophyta</taxon>
        <taxon>Spermatophyta</taxon>
        <taxon>Magnoliopsida</taxon>
        <taxon>eudicotyledons</taxon>
        <taxon>Gunneridae</taxon>
        <taxon>Pentapetalae</taxon>
        <taxon>rosids</taxon>
        <taxon>malvids</taxon>
        <taxon>Malvales</taxon>
        <taxon>Malvaceae</taxon>
        <taxon>Byttnerioideae</taxon>
        <taxon>Herrania</taxon>
    </lineage>
</organism>
<evidence type="ECO:0000313" key="3">
    <source>
        <dbReference type="RefSeq" id="XP_021290712.1"/>
    </source>
</evidence>
<feature type="region of interest" description="Disordered" evidence="1">
    <location>
        <begin position="33"/>
        <end position="135"/>
    </location>
</feature>
<feature type="compositionally biased region" description="Acidic residues" evidence="1">
    <location>
        <begin position="99"/>
        <end position="109"/>
    </location>
</feature>
<dbReference type="RefSeq" id="XP_021290712.1">
    <property type="nucleotide sequence ID" value="XM_021435037.1"/>
</dbReference>
<feature type="compositionally biased region" description="Basic and acidic residues" evidence="1">
    <location>
        <begin position="69"/>
        <end position="82"/>
    </location>
</feature>
<dbReference type="AlphaFoldDB" id="A0A6J1AU52"/>
<dbReference type="InterPro" id="IPR021641">
    <property type="entry name" value="DUF3245"/>
</dbReference>
<dbReference type="PANTHER" id="PTHR35741:SF1">
    <property type="entry name" value="FACTOR CWC22-LIKE PROTEIN, PUTATIVE (DUF3245)-RELATED"/>
    <property type="match status" value="1"/>
</dbReference>
<gene>
    <name evidence="3" type="primary">LOC110421434</name>
</gene>
<name>A0A6J1AU52_9ROSI</name>
<proteinExistence type="predicted"/>
<dbReference type="Proteomes" id="UP000504621">
    <property type="component" value="Unplaced"/>
</dbReference>
<keyword evidence="2" id="KW-1185">Reference proteome</keyword>
<accession>A0A6J1AU52</accession>
<sequence length="135" mass="14714">MTTETPRKTGPPKIVKLNNAAKLAEQWVCKMSGSTEDEAVEVEPEGRPSGLGLGAKVLRQSKVGPSNDPVERKIYAKLDAGKRKASRNQESTTHSGVDVVDEDGDDEDPESRSSAFVRKKAVPLTSQLQAKRKRK</sequence>
<evidence type="ECO:0000256" key="1">
    <source>
        <dbReference type="SAM" id="MobiDB-lite"/>
    </source>
</evidence>
<evidence type="ECO:0000313" key="2">
    <source>
        <dbReference type="Proteomes" id="UP000504621"/>
    </source>
</evidence>
<dbReference type="OrthoDB" id="1908779at2759"/>